<name>D8PY26_SCHCM</name>
<protein>
    <submittedName>
        <fullName evidence="2">Uncharacterized protein</fullName>
    </submittedName>
</protein>
<feature type="compositionally biased region" description="Basic and acidic residues" evidence="1">
    <location>
        <begin position="205"/>
        <end position="214"/>
    </location>
</feature>
<feature type="region of interest" description="Disordered" evidence="1">
    <location>
        <begin position="1"/>
        <end position="104"/>
    </location>
</feature>
<keyword evidence="3" id="KW-1185">Reference proteome</keyword>
<sequence length="214" mass="23563">MPTSDSMWAPHNADKRDTWFGAKRAQSNTTTDRAKHSSPRDIASNMKPLDNQEDAPKTPTNIQPPATSGAYQSMWAPHNADKRARWLAQSRPSAEDEPSPTSVRKASLSVFVASEARLLQTALYEALDTSSQEGDIAVHGKPMNTGTALDELEDAPRSAKGFAIRGASAGERVVEDLEESGESRTPRRAKKIKRHTASESAPWGRWEHDHFESM</sequence>
<feature type="region of interest" description="Disordered" evidence="1">
    <location>
        <begin position="173"/>
        <end position="214"/>
    </location>
</feature>
<dbReference type="KEGG" id="scm:SCHCO_02616833"/>
<dbReference type="Proteomes" id="UP000007431">
    <property type="component" value="Unassembled WGS sequence"/>
</dbReference>
<dbReference type="VEuPathDB" id="FungiDB:SCHCODRAFT_02616833"/>
<proteinExistence type="predicted"/>
<dbReference type="InParanoid" id="D8PY26"/>
<dbReference type="AlphaFoldDB" id="D8PY26"/>
<dbReference type="OrthoDB" id="10330077at2759"/>
<organism evidence="3">
    <name type="scientific">Schizophyllum commune (strain H4-8 / FGSC 9210)</name>
    <name type="common">Split gill fungus</name>
    <dbReference type="NCBI Taxonomy" id="578458"/>
    <lineage>
        <taxon>Eukaryota</taxon>
        <taxon>Fungi</taxon>
        <taxon>Dikarya</taxon>
        <taxon>Basidiomycota</taxon>
        <taxon>Agaricomycotina</taxon>
        <taxon>Agaricomycetes</taxon>
        <taxon>Agaricomycetidae</taxon>
        <taxon>Agaricales</taxon>
        <taxon>Schizophyllaceae</taxon>
        <taxon>Schizophyllum</taxon>
    </lineage>
</organism>
<dbReference type="GeneID" id="9586028"/>
<dbReference type="HOGENOM" id="CLU_1289596_0_0_1"/>
<evidence type="ECO:0000313" key="2">
    <source>
        <dbReference type="EMBL" id="EFI99776.1"/>
    </source>
</evidence>
<feature type="non-terminal residue" evidence="2">
    <location>
        <position position="214"/>
    </location>
</feature>
<reference evidence="2 3" key="1">
    <citation type="journal article" date="2010" name="Nat. Biotechnol.">
        <title>Genome sequence of the model mushroom Schizophyllum commune.</title>
        <authorList>
            <person name="Ohm R.A."/>
            <person name="de Jong J.F."/>
            <person name="Lugones L.G."/>
            <person name="Aerts A."/>
            <person name="Kothe E."/>
            <person name="Stajich J.E."/>
            <person name="de Vries R.P."/>
            <person name="Record E."/>
            <person name="Levasseur A."/>
            <person name="Baker S.E."/>
            <person name="Bartholomew K.A."/>
            <person name="Coutinho P.M."/>
            <person name="Erdmann S."/>
            <person name="Fowler T.J."/>
            <person name="Gathman A.C."/>
            <person name="Lombard V."/>
            <person name="Henrissat B."/>
            <person name="Knabe N."/>
            <person name="Kuees U."/>
            <person name="Lilly W.W."/>
            <person name="Lindquist E."/>
            <person name="Lucas S."/>
            <person name="Magnuson J.K."/>
            <person name="Piumi F."/>
            <person name="Raudaskoski M."/>
            <person name="Salamov A."/>
            <person name="Schmutz J."/>
            <person name="Schwarze F.W.M.R."/>
            <person name="vanKuyk P.A."/>
            <person name="Horton J.S."/>
            <person name="Grigoriev I.V."/>
            <person name="Woesten H.A.B."/>
        </authorList>
    </citation>
    <scope>NUCLEOTIDE SEQUENCE [LARGE SCALE GENOMIC DNA]</scope>
    <source>
        <strain evidence="3">H4-8 / FGSC 9210</strain>
    </source>
</reference>
<dbReference type="RefSeq" id="XP_003034679.1">
    <property type="nucleotide sequence ID" value="XM_003034633.1"/>
</dbReference>
<gene>
    <name evidence="2" type="ORF">SCHCODRAFT_107385</name>
</gene>
<feature type="compositionally biased region" description="Basic residues" evidence="1">
    <location>
        <begin position="186"/>
        <end position="195"/>
    </location>
</feature>
<accession>D8PY26</accession>
<dbReference type="EMBL" id="GL377304">
    <property type="protein sequence ID" value="EFI99776.1"/>
    <property type="molecule type" value="Genomic_DNA"/>
</dbReference>
<evidence type="ECO:0000313" key="3">
    <source>
        <dbReference type="Proteomes" id="UP000007431"/>
    </source>
</evidence>
<feature type="compositionally biased region" description="Polar residues" evidence="1">
    <location>
        <begin position="58"/>
        <end position="71"/>
    </location>
</feature>
<evidence type="ECO:0000256" key="1">
    <source>
        <dbReference type="SAM" id="MobiDB-lite"/>
    </source>
</evidence>